<evidence type="ECO:0000313" key="2">
    <source>
        <dbReference type="EMBL" id="KKM27435.1"/>
    </source>
</evidence>
<name>A0A0F9LIZ0_9ZZZZ</name>
<accession>A0A0F9LIZ0</accession>
<feature type="region of interest" description="Disordered" evidence="1">
    <location>
        <begin position="45"/>
        <end position="69"/>
    </location>
</feature>
<evidence type="ECO:0000256" key="1">
    <source>
        <dbReference type="SAM" id="MobiDB-lite"/>
    </source>
</evidence>
<gene>
    <name evidence="2" type="ORF">LCGC14_1574750</name>
</gene>
<dbReference type="AlphaFoldDB" id="A0A0F9LIZ0"/>
<dbReference type="EMBL" id="LAZR01012322">
    <property type="protein sequence ID" value="KKM27435.1"/>
    <property type="molecule type" value="Genomic_DNA"/>
</dbReference>
<organism evidence="2">
    <name type="scientific">marine sediment metagenome</name>
    <dbReference type="NCBI Taxonomy" id="412755"/>
    <lineage>
        <taxon>unclassified sequences</taxon>
        <taxon>metagenomes</taxon>
        <taxon>ecological metagenomes</taxon>
    </lineage>
</organism>
<reference evidence="2" key="1">
    <citation type="journal article" date="2015" name="Nature">
        <title>Complex archaea that bridge the gap between prokaryotes and eukaryotes.</title>
        <authorList>
            <person name="Spang A."/>
            <person name="Saw J.H."/>
            <person name="Jorgensen S.L."/>
            <person name="Zaremba-Niedzwiedzka K."/>
            <person name="Martijn J."/>
            <person name="Lind A.E."/>
            <person name="van Eijk R."/>
            <person name="Schleper C."/>
            <person name="Guy L."/>
            <person name="Ettema T.J."/>
        </authorList>
    </citation>
    <scope>NUCLEOTIDE SEQUENCE</scope>
</reference>
<sequence>MDPATGNILTADEVEMLGKRMEDMIPLDGNTATRLIAERRQEAVTLADHQKMPSKRPAARGTRPRNRPARTTARVLILVGWCSGLGEIPAWTATTGPQGSYERYFCLQVQGTPVSFRCPSM</sequence>
<comment type="caution">
    <text evidence="2">The sequence shown here is derived from an EMBL/GenBank/DDBJ whole genome shotgun (WGS) entry which is preliminary data.</text>
</comment>
<feature type="compositionally biased region" description="Basic residues" evidence="1">
    <location>
        <begin position="52"/>
        <end position="68"/>
    </location>
</feature>
<proteinExistence type="predicted"/>
<protein>
    <submittedName>
        <fullName evidence="2">Uncharacterized protein</fullName>
    </submittedName>
</protein>